<sequence length="511" mass="58588">MNNIVKGLLIILLFWSCEDSKPKTETALATKTDTTYEANWESLSKHNEDPEWFHDSKLGIYFHWGLYSVPAYGSEWYPYRLYRENEYPDYKEFHEKNYGKLEDFGYHDFIPMFKAEKFDAESWADLFKTAGAKFAGPVAQHHDGFAMWDSEINPWNSADMGPKKDITGEILTAIKKRGLKTMTSFHHARQRQRHEGDSTKWDTYNSHFAYNPKYPTSSEDADLRKFYGNLPQKEFDQYWLDQVNEVVDKYSPDMLWYDVWLNHVAEDKIEEMSAHFFNHGLKTGQEGVIIAKHDDLPKDMSILDIEQGGKKDVSEKVWMTDITVSDKGSWCYTNGQVYKSPEMLLRNMIDVWSKNGVVLLNISPLADGTINKEQRDLLTNVGGWLDVYGEAVYGTRPFHIYGFGHAKAAEGDHGGQSAKVKYTAGDVRFTTSKDKKSLYVFLLGKPKAGTKISLGKMNNIGYGPASPVKRIVELKSGKEVKWNKTERTYSFTVPEGVELSSLANVFKMELE</sequence>
<dbReference type="InterPro" id="IPR057739">
    <property type="entry name" value="Glyco_hydro_29_N"/>
</dbReference>
<name>A0ABP8C8W1_9FLAO</name>
<keyword evidence="4" id="KW-0732">Signal</keyword>
<feature type="domain" description="Glycoside hydrolase family 29 N-terminal" evidence="7">
    <location>
        <begin position="30"/>
        <end position="390"/>
    </location>
</feature>
<evidence type="ECO:0000259" key="7">
    <source>
        <dbReference type="Pfam" id="PF01120"/>
    </source>
</evidence>
<dbReference type="Gene3D" id="2.60.40.1180">
    <property type="entry name" value="Golgi alpha-mannosidase II"/>
    <property type="match status" value="1"/>
</dbReference>
<dbReference type="Gene3D" id="3.20.20.80">
    <property type="entry name" value="Glycosidases"/>
    <property type="match status" value="1"/>
</dbReference>
<keyword evidence="6" id="KW-0326">Glycosidase</keyword>
<dbReference type="RefSeq" id="WP_344787780.1">
    <property type="nucleotide sequence ID" value="NZ_BAABCA010000003.1"/>
</dbReference>
<evidence type="ECO:0000256" key="6">
    <source>
        <dbReference type="ARBA" id="ARBA00023295"/>
    </source>
</evidence>
<dbReference type="PRINTS" id="PR00741">
    <property type="entry name" value="GLHYDRLASE29"/>
</dbReference>
<accession>A0ABP8C8W1</accession>
<dbReference type="InterPro" id="IPR000933">
    <property type="entry name" value="Glyco_hydro_29"/>
</dbReference>
<evidence type="ECO:0000256" key="3">
    <source>
        <dbReference type="ARBA" id="ARBA00012662"/>
    </source>
</evidence>
<dbReference type="InterPro" id="IPR013780">
    <property type="entry name" value="Glyco_hydro_b"/>
</dbReference>
<dbReference type="InterPro" id="IPR016286">
    <property type="entry name" value="FUC_metazoa-typ"/>
</dbReference>
<dbReference type="PANTHER" id="PTHR10030">
    <property type="entry name" value="ALPHA-L-FUCOSIDASE"/>
    <property type="match status" value="1"/>
</dbReference>
<dbReference type="PIRSF" id="PIRSF001092">
    <property type="entry name" value="Alpha-L-fucosidase"/>
    <property type="match status" value="1"/>
</dbReference>
<keyword evidence="9" id="KW-1185">Reference proteome</keyword>
<dbReference type="Pfam" id="PF01120">
    <property type="entry name" value="Alpha_L_fucos"/>
    <property type="match status" value="1"/>
</dbReference>
<evidence type="ECO:0000256" key="5">
    <source>
        <dbReference type="ARBA" id="ARBA00022801"/>
    </source>
</evidence>
<evidence type="ECO:0000256" key="1">
    <source>
        <dbReference type="ARBA" id="ARBA00004071"/>
    </source>
</evidence>
<reference evidence="9" key="1">
    <citation type="journal article" date="2019" name="Int. J. Syst. Evol. Microbiol.">
        <title>The Global Catalogue of Microorganisms (GCM) 10K type strain sequencing project: providing services to taxonomists for standard genome sequencing and annotation.</title>
        <authorList>
            <consortium name="The Broad Institute Genomics Platform"/>
            <consortium name="The Broad Institute Genome Sequencing Center for Infectious Disease"/>
            <person name="Wu L."/>
            <person name="Ma J."/>
        </authorList>
    </citation>
    <scope>NUCLEOTIDE SEQUENCE [LARGE SCALE GENOMIC DNA]</scope>
    <source>
        <strain evidence="9">JCM 17630</strain>
    </source>
</reference>
<dbReference type="EMBL" id="BAABCA010000003">
    <property type="protein sequence ID" value="GAA4235451.1"/>
    <property type="molecule type" value="Genomic_DNA"/>
</dbReference>
<dbReference type="PANTHER" id="PTHR10030:SF37">
    <property type="entry name" value="ALPHA-L-FUCOSIDASE-RELATED"/>
    <property type="match status" value="1"/>
</dbReference>
<proteinExistence type="inferred from homology"/>
<dbReference type="EC" id="3.2.1.51" evidence="3"/>
<comment type="similarity">
    <text evidence="2">Belongs to the glycosyl hydrolase 29 family.</text>
</comment>
<comment type="function">
    <text evidence="1">Alpha-L-fucosidase is responsible for hydrolyzing the alpha-1,6-linked fucose joined to the reducing-end N-acetylglucosamine of the carbohydrate moieties of glycoproteins.</text>
</comment>
<organism evidence="8 9">
    <name type="scientific">Postechiella marina</name>
    <dbReference type="NCBI Taxonomy" id="943941"/>
    <lineage>
        <taxon>Bacteria</taxon>
        <taxon>Pseudomonadati</taxon>
        <taxon>Bacteroidota</taxon>
        <taxon>Flavobacteriia</taxon>
        <taxon>Flavobacteriales</taxon>
        <taxon>Flavobacteriaceae</taxon>
        <taxon>Postechiella</taxon>
    </lineage>
</organism>
<evidence type="ECO:0000256" key="4">
    <source>
        <dbReference type="ARBA" id="ARBA00022729"/>
    </source>
</evidence>
<keyword evidence="5" id="KW-0378">Hydrolase</keyword>
<evidence type="ECO:0000313" key="8">
    <source>
        <dbReference type="EMBL" id="GAA4235451.1"/>
    </source>
</evidence>
<evidence type="ECO:0000256" key="2">
    <source>
        <dbReference type="ARBA" id="ARBA00007951"/>
    </source>
</evidence>
<dbReference type="SUPFAM" id="SSF51445">
    <property type="entry name" value="(Trans)glycosidases"/>
    <property type="match status" value="1"/>
</dbReference>
<gene>
    <name evidence="8" type="ORF">GCM10022291_17370</name>
</gene>
<dbReference type="InterPro" id="IPR017853">
    <property type="entry name" value="GH"/>
</dbReference>
<protein>
    <recommendedName>
        <fullName evidence="3">alpha-L-fucosidase</fullName>
        <ecNumber evidence="3">3.2.1.51</ecNumber>
    </recommendedName>
</protein>
<dbReference type="Proteomes" id="UP001501496">
    <property type="component" value="Unassembled WGS sequence"/>
</dbReference>
<comment type="caution">
    <text evidence="8">The sequence shown here is derived from an EMBL/GenBank/DDBJ whole genome shotgun (WGS) entry which is preliminary data.</text>
</comment>
<dbReference type="SMART" id="SM00812">
    <property type="entry name" value="Alpha_L_fucos"/>
    <property type="match status" value="1"/>
</dbReference>
<evidence type="ECO:0000313" key="9">
    <source>
        <dbReference type="Proteomes" id="UP001501496"/>
    </source>
</evidence>